<accession>A0A9P4MWW3</accession>
<evidence type="ECO:0000313" key="2">
    <source>
        <dbReference type="EMBL" id="KAF2257562.1"/>
    </source>
</evidence>
<evidence type="ECO:0000313" key="3">
    <source>
        <dbReference type="Proteomes" id="UP000800093"/>
    </source>
</evidence>
<dbReference type="SUPFAM" id="SSF56112">
    <property type="entry name" value="Protein kinase-like (PK-like)"/>
    <property type="match status" value="1"/>
</dbReference>
<dbReference type="EMBL" id="ML986929">
    <property type="protein sequence ID" value="KAF2257562.1"/>
    <property type="molecule type" value="Genomic_DNA"/>
</dbReference>
<name>A0A9P4MWW3_9PLEO</name>
<dbReference type="AlphaFoldDB" id="A0A9P4MWW3"/>
<sequence>MNSIYSAITQLSPFRTPNMHTLAISYFQDLDAVICYQDGKLYNDYSPRELDLNNIHPEYSPTLAQAKDIPFPLSTPSGLTISAPSKHSAQTRSSRMHAQLTLGEASNDGSLMDLVGSRRHFCAKTAKSHVEAELRHLHSLGFVHCDVKPDNVLFYNK</sequence>
<feature type="domain" description="Protein kinase" evidence="1">
    <location>
        <begin position="1"/>
        <end position="157"/>
    </location>
</feature>
<protein>
    <recommendedName>
        <fullName evidence="1">Protein kinase domain-containing protein</fullName>
    </recommendedName>
</protein>
<dbReference type="PROSITE" id="PS50011">
    <property type="entry name" value="PROTEIN_KINASE_DOM"/>
    <property type="match status" value="1"/>
</dbReference>
<dbReference type="InterPro" id="IPR000719">
    <property type="entry name" value="Prot_kinase_dom"/>
</dbReference>
<dbReference type="Gene3D" id="1.10.510.10">
    <property type="entry name" value="Transferase(Phosphotransferase) domain 1"/>
    <property type="match status" value="1"/>
</dbReference>
<organism evidence="2 3">
    <name type="scientific">Lojkania enalia</name>
    <dbReference type="NCBI Taxonomy" id="147567"/>
    <lineage>
        <taxon>Eukaryota</taxon>
        <taxon>Fungi</taxon>
        <taxon>Dikarya</taxon>
        <taxon>Ascomycota</taxon>
        <taxon>Pezizomycotina</taxon>
        <taxon>Dothideomycetes</taxon>
        <taxon>Pleosporomycetidae</taxon>
        <taxon>Pleosporales</taxon>
        <taxon>Pleosporales incertae sedis</taxon>
        <taxon>Lojkania</taxon>
    </lineage>
</organism>
<dbReference type="PROSITE" id="PS00108">
    <property type="entry name" value="PROTEIN_KINASE_ST"/>
    <property type="match status" value="1"/>
</dbReference>
<proteinExistence type="predicted"/>
<dbReference type="GO" id="GO:0004672">
    <property type="term" value="F:protein kinase activity"/>
    <property type="evidence" value="ECO:0007669"/>
    <property type="project" value="InterPro"/>
</dbReference>
<comment type="caution">
    <text evidence="2">The sequence shown here is derived from an EMBL/GenBank/DDBJ whole genome shotgun (WGS) entry which is preliminary data.</text>
</comment>
<reference evidence="3" key="1">
    <citation type="journal article" date="2020" name="Stud. Mycol.">
        <title>101 Dothideomycetes genomes: A test case for predicting lifestyles and emergence of pathogens.</title>
        <authorList>
            <person name="Haridas S."/>
            <person name="Albert R."/>
            <person name="Binder M."/>
            <person name="Bloem J."/>
            <person name="LaButti K."/>
            <person name="Salamov A."/>
            <person name="Andreopoulos B."/>
            <person name="Baker S."/>
            <person name="Barry K."/>
            <person name="Bills G."/>
            <person name="Bluhm B."/>
            <person name="Cannon C."/>
            <person name="Castanera R."/>
            <person name="Culley D."/>
            <person name="Daum C."/>
            <person name="Ezra D."/>
            <person name="Gonzalez J."/>
            <person name="Henrissat B."/>
            <person name="Kuo A."/>
            <person name="Liang C."/>
            <person name="Lipzen A."/>
            <person name="Lutzoni F."/>
            <person name="Magnuson J."/>
            <person name="Mondo S."/>
            <person name="Nolan M."/>
            <person name="Ohm R."/>
            <person name="Pangilinan J."/>
            <person name="Park H.-J."/>
            <person name="Ramirez L."/>
            <person name="Alfaro M."/>
            <person name="Sun H."/>
            <person name="Tritt A."/>
            <person name="Yoshinaga Y."/>
            <person name="Zwiers L.-H."/>
            <person name="Turgeon B."/>
            <person name="Goodwin S."/>
            <person name="Spatafora J."/>
            <person name="Crous P."/>
            <person name="Grigoriev I."/>
        </authorList>
    </citation>
    <scope>NUCLEOTIDE SEQUENCE [LARGE SCALE GENOMIC DNA]</scope>
    <source>
        <strain evidence="3">CBS 304.66</strain>
    </source>
</reference>
<dbReference type="OrthoDB" id="4062651at2759"/>
<dbReference type="Proteomes" id="UP000800093">
    <property type="component" value="Unassembled WGS sequence"/>
</dbReference>
<dbReference type="InterPro" id="IPR008271">
    <property type="entry name" value="Ser/Thr_kinase_AS"/>
</dbReference>
<gene>
    <name evidence="2" type="ORF">CC78DRAFT_588332</name>
</gene>
<dbReference type="InterPro" id="IPR011009">
    <property type="entry name" value="Kinase-like_dom_sf"/>
</dbReference>
<evidence type="ECO:0000259" key="1">
    <source>
        <dbReference type="PROSITE" id="PS50011"/>
    </source>
</evidence>
<keyword evidence="3" id="KW-1185">Reference proteome</keyword>
<dbReference type="GO" id="GO:0005524">
    <property type="term" value="F:ATP binding"/>
    <property type="evidence" value="ECO:0007669"/>
    <property type="project" value="InterPro"/>
</dbReference>